<keyword evidence="3" id="KW-1185">Reference proteome</keyword>
<protein>
    <submittedName>
        <fullName evidence="2">Uncharacterized protein</fullName>
    </submittedName>
</protein>
<dbReference type="Proteomes" id="UP000195521">
    <property type="component" value="Unassembled WGS sequence"/>
</dbReference>
<dbReference type="EMBL" id="BDQF01000013">
    <property type="protein sequence ID" value="GAW82096.1"/>
    <property type="molecule type" value="Genomic_DNA"/>
</dbReference>
<evidence type="ECO:0000313" key="2">
    <source>
        <dbReference type="EMBL" id="GAW82096.1"/>
    </source>
</evidence>
<feature type="region of interest" description="Disordered" evidence="1">
    <location>
        <begin position="1442"/>
        <end position="1461"/>
    </location>
</feature>
<evidence type="ECO:0000313" key="3">
    <source>
        <dbReference type="Proteomes" id="UP000195521"/>
    </source>
</evidence>
<name>A0A1Y1JHU0_PLAGO</name>
<gene>
    <name evidence="2" type="ORF">PGO_120880</name>
</gene>
<dbReference type="GeneID" id="39748828"/>
<accession>A0A1Y1JHU0</accession>
<comment type="caution">
    <text evidence="2">The sequence shown here is derived from an EMBL/GenBank/DDBJ whole genome shotgun (WGS) entry which is preliminary data.</text>
</comment>
<dbReference type="RefSeq" id="XP_028544685.1">
    <property type="nucleotide sequence ID" value="XM_028688884.1"/>
</dbReference>
<dbReference type="OrthoDB" id="363744at2759"/>
<reference evidence="3" key="1">
    <citation type="submission" date="2017-04" db="EMBL/GenBank/DDBJ databases">
        <title>Plasmodium gonderi genome.</title>
        <authorList>
            <person name="Arisue N."/>
            <person name="Honma H."/>
            <person name="Kawai S."/>
            <person name="Tougan T."/>
            <person name="Tanabe K."/>
            <person name="Horii T."/>
        </authorList>
    </citation>
    <scope>NUCLEOTIDE SEQUENCE [LARGE SCALE GENOMIC DNA]</scope>
    <source>
        <strain evidence="3">ATCC 30045</strain>
    </source>
</reference>
<evidence type="ECO:0000256" key="1">
    <source>
        <dbReference type="SAM" id="MobiDB-lite"/>
    </source>
</evidence>
<dbReference type="OMA" id="HVILNFY"/>
<organism evidence="2 3">
    <name type="scientific">Plasmodium gonderi</name>
    <dbReference type="NCBI Taxonomy" id="77519"/>
    <lineage>
        <taxon>Eukaryota</taxon>
        <taxon>Sar</taxon>
        <taxon>Alveolata</taxon>
        <taxon>Apicomplexa</taxon>
        <taxon>Aconoidasida</taxon>
        <taxon>Haemosporida</taxon>
        <taxon>Plasmodiidae</taxon>
        <taxon>Plasmodium</taxon>
        <taxon>Plasmodium (Plasmodium)</taxon>
    </lineage>
</organism>
<proteinExistence type="predicted"/>
<sequence length="1804" mass="215787">MKKNKLNVLYQRNESTRQRRNFLFLLSMRRRYENRRTVAKENDSTHYDTNEEKVHECSDNIEKRNERHNENVNDMPSKKQEDILKYYDHNKNVIRTTNYILREHLNDIIFINQRNLFYSYFYNAYPFVVNKYMSQIKGRKQKNGLIQQKNSKENDKNIGHEDSGIIPPTQVTNNSLTFNNNQEMNPSLGIFHYYNTNTKHEMEEDNFIHLISQKVNCLNSASKFLKDINDNFHLAHMKNTDLYKLGNIFQNIIERINDTNDINKKIEILLYLSNVCNPHVFPSIYANVKKYIQEIYEHIKKKTKKGVDESYILFLLYKQFLSKKNDKYVNMNVEKYLSEEISFYNYLKNENINICLLSLIYRDLSFLKNYQAKFVLMNLAFSKMKNSDFFTRTDTPTGSQATNTISRIRDSNNQEGSKDGHLFNPTKGNAHVNLLLTFFSNTLLRNNFLHFLQNDYINLAQSSINYTNRVNQTNVNNYILYNLVISIVQMKASQSLCYETILKKKMHFFLQNKKNTMLFHQICKMKKDLDHMNDFILNNIIFFTPNFVKHRINIPRNMYLYILNIYCDLFDMMKSVELYTDIKKKKHIINDSKKIINYIINEIYQHINMYTLKEFVILCAMIDKLPRNFTFELRNDNDHLSHRMKNNLYKKKQDEMEEALIGERGGVGGVKARSSHLQHILHFPANQVIQKRSKQIAEKKYTTQDEQNRQENIKRDVRGDDLSICNTTLMSNQKTEDDMYGRNKIENIAHTSEYISNKNVGYKMKKKMSIISKHDFTIIISLSIFNEINDNFIFQIKQKEFHETNVTPLNCDDIFDYVYKKHYEQFLNNSDFYINFVTQNYDSATVENIINYFIFCTHINQLDMSDLCVLIRIMKQINKFHSFIDFYMAKRVEKMLKEEYSRGREQNLIGNETEKRNSYEFTDTYLDEYISKINEKKKKVDQDIFSNAENNNKSITESEISNMSYVSQRMKHFDEMNLNTHSLYAANFEKYYYDYDICNTAINMFLSLHPMSQTRRVISNYHPYFTHNKVNIFKINMEHFFVNEKDSMEKNENSQTFHESYHNTYTREANIEFSNLFPNETGKNSQMVNSEQENYPFVNSEHENYPFVNSEHENYPFVNSEHENYPFVNSSLSSQSMIIDNNNYPFSDVQINSNLNWKKKVTIYDHPFDHDLIYNIVEERLKYNINVKNYLLNKMNENNEETKNFLEKEVLSLNNIACFIYSINTTNDDMKYMKLLNLALKDIILSKHEIVDIKIFRMITKVLVDIKNVYQNIYFPSEYSYLSMLTKHYVQIMQNFFPFFKMSDYFQIIQIFIKYNLTENYLKNLVSLNRELNKMNMKNFNINLIHIILYFYTKLGYMNEKFISNILQMYAHAMLQQINNINKHIVENLIKTNDLLLSLCIKNRDIIQLNYLLIQHYSDYSREFKIDDYVDEGDEARCNTPKKEENNLFSHGNNMKNKDVSSKSFDVNNNKSMDRHTENTKFVKQNESEEDVANQDLYVNFRNENIFDVKKKLIETRNSSSNVWWTHNNHNICSSNDRPTKNKCENKTSDIEGIKEKKEITTSTIFTKKCQLSLKQKLKIMYFLCKFHLYNDLIKIYYLQLLDQCIKNKNDNLNDEDYCKLYEIYVHVILNFYFLSFNKNNKYINFVLNNLPCYYWYKREEEKLNLFISSKEFNDIHLILKLLNIDFLTPTLTEIYFIHFFNDIKKTNHALEIPINVLHLYKKFNLLIDDVRSKSISILCVPEEDVLWDDNGNNRILINESHYVYENIKKTYATSLLFLSEWKKLNTEEKCEYILRVIHSSLNS</sequence>